<dbReference type="GO" id="GO:0019752">
    <property type="term" value="P:carboxylic acid metabolic process"/>
    <property type="evidence" value="ECO:0007669"/>
    <property type="project" value="InterPro"/>
</dbReference>
<feature type="compositionally biased region" description="Polar residues" evidence="7">
    <location>
        <begin position="477"/>
        <end position="497"/>
    </location>
</feature>
<dbReference type="GO" id="GO:0030170">
    <property type="term" value="F:pyridoxal phosphate binding"/>
    <property type="evidence" value="ECO:0007669"/>
    <property type="project" value="InterPro"/>
</dbReference>
<evidence type="ECO:0000256" key="7">
    <source>
        <dbReference type="SAM" id="MobiDB-lite"/>
    </source>
</evidence>
<feature type="region of interest" description="Disordered" evidence="7">
    <location>
        <begin position="473"/>
        <end position="499"/>
    </location>
</feature>
<evidence type="ECO:0000256" key="3">
    <source>
        <dbReference type="ARBA" id="ARBA00022793"/>
    </source>
</evidence>
<comment type="caution">
    <text evidence="8">The sequence shown here is derived from an EMBL/GenBank/DDBJ whole genome shotgun (WGS) entry which is preliminary data.</text>
</comment>
<evidence type="ECO:0000256" key="2">
    <source>
        <dbReference type="ARBA" id="ARBA00009533"/>
    </source>
</evidence>
<dbReference type="AlphaFoldDB" id="A0A8H3FGQ6"/>
<keyword evidence="9" id="KW-1185">Reference proteome</keyword>
<dbReference type="Gene3D" id="3.90.1150.10">
    <property type="entry name" value="Aspartate Aminotransferase, domain 1"/>
    <property type="match status" value="1"/>
</dbReference>
<evidence type="ECO:0000313" key="8">
    <source>
        <dbReference type="EMBL" id="CAF9924897.1"/>
    </source>
</evidence>
<comment type="cofactor">
    <cofactor evidence="1 6">
        <name>pyridoxal 5'-phosphate</name>
        <dbReference type="ChEBI" id="CHEBI:597326"/>
    </cofactor>
</comment>
<reference evidence="8" key="1">
    <citation type="submission" date="2021-03" db="EMBL/GenBank/DDBJ databases">
        <authorList>
            <person name="Tagirdzhanova G."/>
        </authorList>
    </citation>
    <scope>NUCLEOTIDE SEQUENCE</scope>
</reference>
<keyword evidence="4 6" id="KW-0663">Pyridoxal phosphate</keyword>
<dbReference type="Pfam" id="PF00282">
    <property type="entry name" value="Pyridoxal_deC"/>
    <property type="match status" value="1"/>
</dbReference>
<dbReference type="PRINTS" id="PR00800">
    <property type="entry name" value="YHDCRBOXLASE"/>
</dbReference>
<dbReference type="GO" id="GO:0006520">
    <property type="term" value="P:amino acid metabolic process"/>
    <property type="evidence" value="ECO:0007669"/>
    <property type="project" value="InterPro"/>
</dbReference>
<protein>
    <recommendedName>
        <fullName evidence="10">Tyrosine decarboxylase</fullName>
    </recommendedName>
</protein>
<keyword evidence="5" id="KW-0456">Lyase</keyword>
<dbReference type="PANTHER" id="PTHR11999">
    <property type="entry name" value="GROUP II PYRIDOXAL-5-PHOSPHATE DECARBOXYLASE"/>
    <property type="match status" value="1"/>
</dbReference>
<feature type="modified residue" description="N6-(pyridoxal phosphate)lysine" evidence="6">
    <location>
        <position position="307"/>
    </location>
</feature>
<proteinExistence type="inferred from homology"/>
<dbReference type="PANTHER" id="PTHR11999:SF70">
    <property type="entry name" value="MIP05841P"/>
    <property type="match status" value="1"/>
</dbReference>
<evidence type="ECO:0000256" key="1">
    <source>
        <dbReference type="ARBA" id="ARBA00001933"/>
    </source>
</evidence>
<keyword evidence="3" id="KW-0210">Decarboxylase</keyword>
<dbReference type="Gene3D" id="3.40.640.10">
    <property type="entry name" value="Type I PLP-dependent aspartate aminotransferase-like (Major domain)"/>
    <property type="match status" value="1"/>
</dbReference>
<feature type="region of interest" description="Disordered" evidence="7">
    <location>
        <begin position="445"/>
        <end position="464"/>
    </location>
</feature>
<dbReference type="InterPro" id="IPR002129">
    <property type="entry name" value="PyrdxlP-dep_de-COase"/>
</dbReference>
<name>A0A8H3FGQ6_9LECA</name>
<dbReference type="GO" id="GO:0005737">
    <property type="term" value="C:cytoplasm"/>
    <property type="evidence" value="ECO:0007669"/>
    <property type="project" value="TreeGrafter"/>
</dbReference>
<evidence type="ECO:0000256" key="6">
    <source>
        <dbReference type="PIRSR" id="PIRSR602129-50"/>
    </source>
</evidence>
<dbReference type="InterPro" id="IPR010977">
    <property type="entry name" value="Aromatic_deC"/>
</dbReference>
<dbReference type="EMBL" id="CAJPDS010000037">
    <property type="protein sequence ID" value="CAF9924897.1"/>
    <property type="molecule type" value="Genomic_DNA"/>
</dbReference>
<dbReference type="InterPro" id="IPR015424">
    <property type="entry name" value="PyrdxlP-dep_Trfase"/>
</dbReference>
<dbReference type="GO" id="GO:0016831">
    <property type="term" value="F:carboxy-lyase activity"/>
    <property type="evidence" value="ECO:0007669"/>
    <property type="project" value="UniProtKB-KW"/>
</dbReference>
<comment type="similarity">
    <text evidence="2">Belongs to the group II decarboxylase family.</text>
</comment>
<dbReference type="SUPFAM" id="SSF53383">
    <property type="entry name" value="PLP-dependent transferases"/>
    <property type="match status" value="1"/>
</dbReference>
<dbReference type="Proteomes" id="UP000664521">
    <property type="component" value="Unassembled WGS sequence"/>
</dbReference>
<accession>A0A8H3FGQ6</accession>
<dbReference type="OrthoDB" id="639767at2759"/>
<evidence type="ECO:0000313" key="9">
    <source>
        <dbReference type="Proteomes" id="UP000664521"/>
    </source>
</evidence>
<gene>
    <name evidence="8" type="ORF">HETSPECPRED_005691</name>
</gene>
<dbReference type="InterPro" id="IPR015421">
    <property type="entry name" value="PyrdxlP-dep_Trfase_major"/>
</dbReference>
<evidence type="ECO:0000256" key="5">
    <source>
        <dbReference type="ARBA" id="ARBA00023239"/>
    </source>
</evidence>
<dbReference type="InterPro" id="IPR015422">
    <property type="entry name" value="PyrdxlP-dep_Trfase_small"/>
</dbReference>
<sequence>MDSAQFKRAIDAVSDQLIDYNDNIHKRRVMSDVQPGYLKKLLPDLPPQEGEEWECIQKDIEAKIMPGMTHWNSPNFMAYFPAPTSYPSMLGELYSSALAVSAFNWECAPAVTELEIIVMDWLAKMFSLPSSYLSTSSGGGVMQGTTSEAVLSFMVSARERYLTQTTAHLSGNKKEEARVQRKSRMVALGSECSHSCTEKAAMILGIKYRSVPVSVEDGFSMTGAALAAVLRQCQEENLEPFYLTATLGTTATCAVDRFDEVAHALKDHQIWVHVDAAYAGAALVCEEYQHLTQHFGEFDSFSMSMSKWLLTNIDAVCCFIKNRHHLVDALSITPAYLRNDASDSGEVVDFRHWGIPLSRRFRALKVWFVIRTHGVRYLQSYVRNHIRLGEVFASLIASRPDLFKIVVKPAYALTVISIVPRIPSILRKLLAVKAKEANMGKVKRDCGLQKNSDETEKHNGDFSVEHRNSGKVMSANGEPNANGNGLSNGKLTTNGAISGNGMPNPKKSFIVGDLKPEGVYTNGNAASNGLSKDITNGDAPVDEVSRLKHDPAASLLTPLASTDIPHRNGLWTSDDTINAWLTEYANLATKEVYDLINWRGEILLTSTSVGGLFVIRINGANPKTEEKYMRRAFEILVSTAEEVLG</sequence>
<evidence type="ECO:0008006" key="10">
    <source>
        <dbReference type="Google" id="ProtNLM"/>
    </source>
</evidence>
<dbReference type="Gene3D" id="1.20.1340.10">
    <property type="entry name" value="dopa decarboxylase, N-terminal domain"/>
    <property type="match status" value="1"/>
</dbReference>
<organism evidence="8 9">
    <name type="scientific">Heterodermia speciosa</name>
    <dbReference type="NCBI Taxonomy" id="116794"/>
    <lineage>
        <taxon>Eukaryota</taxon>
        <taxon>Fungi</taxon>
        <taxon>Dikarya</taxon>
        <taxon>Ascomycota</taxon>
        <taxon>Pezizomycotina</taxon>
        <taxon>Lecanoromycetes</taxon>
        <taxon>OSLEUM clade</taxon>
        <taxon>Lecanoromycetidae</taxon>
        <taxon>Caliciales</taxon>
        <taxon>Physciaceae</taxon>
        <taxon>Heterodermia</taxon>
    </lineage>
</organism>
<evidence type="ECO:0000256" key="4">
    <source>
        <dbReference type="ARBA" id="ARBA00022898"/>
    </source>
</evidence>